<evidence type="ECO:0000313" key="3">
    <source>
        <dbReference type="EMBL" id="QXE26183.1"/>
    </source>
</evidence>
<sequence length="165" mass="19469">MKKINQKSRIIRSEEEGILNFYPSLFQIIVENFLGILLLIMLVWTVVPLLYLYWKYLQIRSTSYILTTQRLITRTGFFRKEINFIELYRVLDIKVERGILHQLLDLGRTWLGEKPLLLGDIHIFSSDYTHAKLFLLTIPNALGVTEKIRKAVNDDKDEIGVMRRD</sequence>
<dbReference type="RefSeq" id="WP_190607997.1">
    <property type="nucleotide sequence ID" value="NZ_CP021056.1"/>
</dbReference>
<evidence type="ECO:0000256" key="1">
    <source>
        <dbReference type="SAM" id="Phobius"/>
    </source>
</evidence>
<keyword evidence="1" id="KW-0812">Transmembrane</keyword>
<protein>
    <recommendedName>
        <fullName evidence="2">YdbS-like PH domain-containing protein</fullName>
    </recommendedName>
</protein>
<reference evidence="3" key="1">
    <citation type="submission" date="2017-04" db="EMBL/GenBank/DDBJ databases">
        <title>Genome deletions in a multicellular cyanobacterial endosymbiont for morphological adaptation in marine diatoms.</title>
        <authorList>
            <person name="Wang Y."/>
            <person name="Gao H."/>
            <person name="Li R."/>
            <person name="Xu X."/>
        </authorList>
    </citation>
    <scope>NUCLEOTIDE SEQUENCE</scope>
    <source>
        <strain evidence="3">FACHB 800</strain>
    </source>
</reference>
<keyword evidence="1" id="KW-1133">Transmembrane helix</keyword>
<dbReference type="EMBL" id="CP021056">
    <property type="protein sequence ID" value="QXE26183.1"/>
    <property type="molecule type" value="Genomic_DNA"/>
</dbReference>
<organism evidence="3 4">
    <name type="scientific">Richelia sinica FACHB-800</name>
    <dbReference type="NCBI Taxonomy" id="1357546"/>
    <lineage>
        <taxon>Bacteria</taxon>
        <taxon>Bacillati</taxon>
        <taxon>Cyanobacteriota</taxon>
        <taxon>Cyanophyceae</taxon>
        <taxon>Nostocales</taxon>
        <taxon>Nostocaceae</taxon>
        <taxon>Richelia</taxon>
    </lineage>
</organism>
<dbReference type="KEGG" id="rsin:B6N60_04914"/>
<accession>A0A975TDN4</accession>
<keyword evidence="1" id="KW-0472">Membrane</keyword>
<dbReference type="AlphaFoldDB" id="A0A975TDN4"/>
<dbReference type="Proteomes" id="UP000683511">
    <property type="component" value="Chromosome"/>
</dbReference>
<evidence type="ECO:0000259" key="2">
    <source>
        <dbReference type="Pfam" id="PF03703"/>
    </source>
</evidence>
<proteinExistence type="predicted"/>
<name>A0A975TDN4_9NOST</name>
<dbReference type="Pfam" id="PF03703">
    <property type="entry name" value="bPH_2"/>
    <property type="match status" value="1"/>
</dbReference>
<gene>
    <name evidence="3" type="ORF">B6N60_04914</name>
</gene>
<feature type="domain" description="YdbS-like PH" evidence="2">
    <location>
        <begin position="60"/>
        <end position="107"/>
    </location>
</feature>
<dbReference type="InterPro" id="IPR005182">
    <property type="entry name" value="YdbS-like_PH"/>
</dbReference>
<evidence type="ECO:0000313" key="4">
    <source>
        <dbReference type="Proteomes" id="UP000683511"/>
    </source>
</evidence>
<feature type="transmembrane region" description="Helical" evidence="1">
    <location>
        <begin position="33"/>
        <end position="54"/>
    </location>
</feature>
<keyword evidence="4" id="KW-1185">Reference proteome</keyword>